<sequence>MNIVINGKQETVVLSEPTLTNLLAVYSLQGKAVIVESNGQIVPKEKMESTKVQEGDRIEIVQFVGGG</sequence>
<dbReference type="PANTHER" id="PTHR34472:SF1">
    <property type="entry name" value="SULFUR CARRIER PROTEIN THIS"/>
    <property type="match status" value="1"/>
</dbReference>
<dbReference type="InterPro" id="IPR003749">
    <property type="entry name" value="ThiS/MoaD-like"/>
</dbReference>
<reference evidence="1 2" key="1">
    <citation type="submission" date="2023-07" db="EMBL/GenBank/DDBJ databases">
        <title>Bacillus lucianemedeirus sp. nov, a new species isolated from an immunobiological production facility.</title>
        <authorList>
            <person name="Costa L.V."/>
            <person name="Miranda R.V.S.L."/>
            <person name="Brandao M.L.L."/>
            <person name="Reis C.M.F."/>
            <person name="Frazao A.M."/>
            <person name="Cruz F.V."/>
            <person name="Baio P.V.P."/>
            <person name="Veras J.F.C."/>
            <person name="Ramos J.N."/>
            <person name="Vieira V."/>
        </authorList>
    </citation>
    <scope>NUCLEOTIDE SEQUENCE [LARGE SCALE GENOMIC DNA]</scope>
    <source>
        <strain evidence="1 2">B190/17</strain>
    </source>
</reference>
<dbReference type="NCBIfam" id="TIGR01683">
    <property type="entry name" value="thiS"/>
    <property type="match status" value="1"/>
</dbReference>
<dbReference type="Gene3D" id="3.10.20.30">
    <property type="match status" value="1"/>
</dbReference>
<dbReference type="Proteomes" id="UP001619911">
    <property type="component" value="Unassembled WGS sequence"/>
</dbReference>
<dbReference type="SUPFAM" id="SSF54285">
    <property type="entry name" value="MoaD/ThiS"/>
    <property type="match status" value="1"/>
</dbReference>
<dbReference type="CDD" id="cd00565">
    <property type="entry name" value="Ubl_ThiS"/>
    <property type="match status" value="1"/>
</dbReference>
<keyword evidence="2" id="KW-1185">Reference proteome</keyword>
<dbReference type="EMBL" id="JAUIYO010000002">
    <property type="protein sequence ID" value="MFK2825175.1"/>
    <property type="molecule type" value="Genomic_DNA"/>
</dbReference>
<dbReference type="Pfam" id="PF02597">
    <property type="entry name" value="ThiS"/>
    <property type="match status" value="1"/>
</dbReference>
<evidence type="ECO:0000313" key="1">
    <source>
        <dbReference type="EMBL" id="MFK2825175.1"/>
    </source>
</evidence>
<evidence type="ECO:0000313" key="2">
    <source>
        <dbReference type="Proteomes" id="UP001619911"/>
    </source>
</evidence>
<dbReference type="RefSeq" id="WP_404315447.1">
    <property type="nucleotide sequence ID" value="NZ_JAUIYO010000002.1"/>
</dbReference>
<accession>A0ABW8I844</accession>
<proteinExistence type="predicted"/>
<dbReference type="InterPro" id="IPR010035">
    <property type="entry name" value="Thi_S"/>
</dbReference>
<gene>
    <name evidence="1" type="primary">thiS</name>
    <name evidence="1" type="ORF">QYG89_05680</name>
</gene>
<organism evidence="1 2">
    <name type="scientific">Bacillus lumedeiriae</name>
    <dbReference type="NCBI Taxonomy" id="3058829"/>
    <lineage>
        <taxon>Bacteria</taxon>
        <taxon>Bacillati</taxon>
        <taxon>Bacillota</taxon>
        <taxon>Bacilli</taxon>
        <taxon>Bacillales</taxon>
        <taxon>Bacillaceae</taxon>
        <taxon>Bacillus</taxon>
    </lineage>
</organism>
<comment type="caution">
    <text evidence="1">The sequence shown here is derived from an EMBL/GenBank/DDBJ whole genome shotgun (WGS) entry which is preliminary data.</text>
</comment>
<dbReference type="InterPro" id="IPR016155">
    <property type="entry name" value="Mopterin_synth/thiamin_S_b"/>
</dbReference>
<dbReference type="InterPro" id="IPR012675">
    <property type="entry name" value="Beta-grasp_dom_sf"/>
</dbReference>
<name>A0ABW8I844_9BACI</name>
<dbReference type="PANTHER" id="PTHR34472">
    <property type="entry name" value="SULFUR CARRIER PROTEIN THIS"/>
    <property type="match status" value="1"/>
</dbReference>
<protein>
    <submittedName>
        <fullName evidence="1">Sulfur carrier protein ThiS</fullName>
    </submittedName>
</protein>